<evidence type="ECO:0000259" key="1">
    <source>
        <dbReference type="PROSITE" id="PS50123"/>
    </source>
</evidence>
<comment type="caution">
    <text evidence="2">The sequence shown here is derived from an EMBL/GenBank/DDBJ whole genome shotgun (WGS) entry which is preliminary data.</text>
</comment>
<dbReference type="GO" id="GO:0008757">
    <property type="term" value="F:S-adenosylmethionine-dependent methyltransferase activity"/>
    <property type="evidence" value="ECO:0007669"/>
    <property type="project" value="InterPro"/>
</dbReference>
<dbReference type="PANTHER" id="PTHR24422">
    <property type="entry name" value="CHEMOTAXIS PROTEIN METHYLTRANSFERASE"/>
    <property type="match status" value="1"/>
</dbReference>
<gene>
    <name evidence="2" type="ORF">AKG95_12880</name>
</gene>
<dbReference type="PANTHER" id="PTHR24422:SF8">
    <property type="entry name" value="CHEMOTAXIS PROTEIN"/>
    <property type="match status" value="1"/>
</dbReference>
<dbReference type="Pfam" id="PF03705">
    <property type="entry name" value="CheR_N"/>
    <property type="match status" value="1"/>
</dbReference>
<dbReference type="InterPro" id="IPR050903">
    <property type="entry name" value="Bact_Chemotaxis_MeTrfase"/>
</dbReference>
<dbReference type="Pfam" id="PF01739">
    <property type="entry name" value="CheR"/>
    <property type="match status" value="1"/>
</dbReference>
<dbReference type="EMBL" id="LFKP01000008">
    <property type="protein sequence ID" value="OHV95810.1"/>
    <property type="molecule type" value="Genomic_DNA"/>
</dbReference>
<dbReference type="InterPro" id="IPR000780">
    <property type="entry name" value="CheR_MeTrfase"/>
</dbReference>
<protein>
    <submittedName>
        <fullName evidence="2">Chemotaxis protein CheR</fullName>
    </submittedName>
</protein>
<evidence type="ECO:0000313" key="2">
    <source>
        <dbReference type="EMBL" id="OHV95810.1"/>
    </source>
</evidence>
<dbReference type="InterPro" id="IPR022641">
    <property type="entry name" value="CheR_N"/>
</dbReference>
<proteinExistence type="predicted"/>
<dbReference type="PRINTS" id="PR00996">
    <property type="entry name" value="CHERMTFRASE"/>
</dbReference>
<dbReference type="Gene3D" id="3.40.50.150">
    <property type="entry name" value="Vaccinia Virus protein VP39"/>
    <property type="match status" value="1"/>
</dbReference>
<sequence>MSLRTTDAQLHALMEAICQRYSYDFRDYSLPSQRRRLHQALERLHCADLPALQQLVLDDPAAFGKLLQILTVPVTQMFRDPAFFLALREQVVPVLKTYPSPTIWVAGCCTGEEALSLAIVLDEEGLLERSTIYATDINPQALATAARGVYPLHRMADYGANYLAAGGLGQLADYYTVEHATAHFQQRLLDRINFADHSLSTDSVFIETQLICCRNVLIYFNKTLQERALGLFHDSLCHRGFLGLGSKESTHFTRFAADFEPLPGPEKLYRKRAPSHAASHYAGRHMPGMKHDE</sequence>
<dbReference type="SMART" id="SM00138">
    <property type="entry name" value="MeTrc"/>
    <property type="match status" value="1"/>
</dbReference>
<dbReference type="PROSITE" id="PS50123">
    <property type="entry name" value="CHER"/>
    <property type="match status" value="1"/>
</dbReference>
<dbReference type="SUPFAM" id="SSF53335">
    <property type="entry name" value="S-adenosyl-L-methionine-dependent methyltransferases"/>
    <property type="match status" value="1"/>
</dbReference>
<reference evidence="2 3" key="1">
    <citation type="submission" date="2015-06" db="EMBL/GenBank/DDBJ databases">
        <title>Draft genome sequencing of a biphenyl-degrading bacterium, Janthinobacterium lividum MEG1.</title>
        <authorList>
            <person name="Shimodaira J."/>
            <person name="Hatta T."/>
        </authorList>
    </citation>
    <scope>NUCLEOTIDE SEQUENCE [LARGE SCALE GENOMIC DNA]</scope>
    <source>
        <strain evidence="2 3">MEG1</strain>
    </source>
</reference>
<dbReference type="AlphaFoldDB" id="A0A1S1U5U6"/>
<dbReference type="InterPro" id="IPR022642">
    <property type="entry name" value="CheR_C"/>
</dbReference>
<dbReference type="RefSeq" id="WP_071077267.1">
    <property type="nucleotide sequence ID" value="NZ_LFKP01000008.1"/>
</dbReference>
<dbReference type="Proteomes" id="UP000179840">
    <property type="component" value="Unassembled WGS sequence"/>
</dbReference>
<organism evidence="2 3">
    <name type="scientific">Janthinobacterium lividum</name>
    <dbReference type="NCBI Taxonomy" id="29581"/>
    <lineage>
        <taxon>Bacteria</taxon>
        <taxon>Pseudomonadati</taxon>
        <taxon>Pseudomonadota</taxon>
        <taxon>Betaproteobacteria</taxon>
        <taxon>Burkholderiales</taxon>
        <taxon>Oxalobacteraceae</taxon>
        <taxon>Janthinobacterium</taxon>
    </lineage>
</organism>
<evidence type="ECO:0000313" key="3">
    <source>
        <dbReference type="Proteomes" id="UP000179840"/>
    </source>
</evidence>
<dbReference type="SUPFAM" id="SSF47757">
    <property type="entry name" value="Chemotaxis receptor methyltransferase CheR, N-terminal domain"/>
    <property type="match status" value="1"/>
</dbReference>
<accession>A0A1S1U5U6</accession>
<dbReference type="InterPro" id="IPR029063">
    <property type="entry name" value="SAM-dependent_MTases_sf"/>
</dbReference>
<feature type="domain" description="CheR-type methyltransferase" evidence="1">
    <location>
        <begin position="1"/>
        <end position="249"/>
    </location>
</feature>
<name>A0A1S1U5U6_9BURK</name>